<dbReference type="AlphaFoldDB" id="A0A916Y978"/>
<accession>A0A916Y978</accession>
<feature type="signal peptide" evidence="1">
    <location>
        <begin position="1"/>
        <end position="22"/>
    </location>
</feature>
<reference evidence="2 3" key="1">
    <citation type="journal article" date="2014" name="Int. J. Syst. Evol. Microbiol.">
        <title>Complete genome sequence of Corynebacterium casei LMG S-19264T (=DSM 44701T), isolated from a smear-ripened cheese.</title>
        <authorList>
            <consortium name="US DOE Joint Genome Institute (JGI-PGF)"/>
            <person name="Walter F."/>
            <person name="Albersmeier A."/>
            <person name="Kalinowski J."/>
            <person name="Ruckert C."/>
        </authorList>
    </citation>
    <scope>NUCLEOTIDE SEQUENCE [LARGE SCALE GENOMIC DNA]</scope>
    <source>
        <strain evidence="2 3">CGMCC 1.15358</strain>
    </source>
</reference>
<proteinExistence type="predicted"/>
<comment type="caution">
    <text evidence="2">The sequence shown here is derived from an EMBL/GenBank/DDBJ whole genome shotgun (WGS) entry which is preliminary data.</text>
</comment>
<dbReference type="RefSeq" id="WP_172807514.1">
    <property type="nucleotide sequence ID" value="NZ_BMIO01000002.1"/>
</dbReference>
<organism evidence="2 3">
    <name type="scientific">Croceicoccus pelagius</name>
    <dbReference type="NCBI Taxonomy" id="1703341"/>
    <lineage>
        <taxon>Bacteria</taxon>
        <taxon>Pseudomonadati</taxon>
        <taxon>Pseudomonadota</taxon>
        <taxon>Alphaproteobacteria</taxon>
        <taxon>Sphingomonadales</taxon>
        <taxon>Erythrobacteraceae</taxon>
        <taxon>Croceicoccus</taxon>
    </lineage>
</organism>
<evidence type="ECO:0000256" key="1">
    <source>
        <dbReference type="SAM" id="SignalP"/>
    </source>
</evidence>
<evidence type="ECO:0000313" key="3">
    <source>
        <dbReference type="Proteomes" id="UP000598997"/>
    </source>
</evidence>
<name>A0A916Y978_9SPHN</name>
<keyword evidence="1" id="KW-0732">Signal</keyword>
<dbReference type="Proteomes" id="UP000598997">
    <property type="component" value="Unassembled WGS sequence"/>
</dbReference>
<dbReference type="NCBIfam" id="TIGR04433">
    <property type="entry name" value="UrcA_uranyl"/>
    <property type="match status" value="1"/>
</dbReference>
<protein>
    <recommendedName>
        <fullName evidence="4">UrcA family protein</fullName>
    </recommendedName>
</protein>
<keyword evidence="3" id="KW-1185">Reference proteome</keyword>
<dbReference type="InterPro" id="IPR030972">
    <property type="entry name" value="UrcA_uranyl"/>
</dbReference>
<feature type="chain" id="PRO_5037203344" description="UrcA family protein" evidence="1">
    <location>
        <begin position="23"/>
        <end position="103"/>
    </location>
</feature>
<gene>
    <name evidence="2" type="ORF">GCM10010989_07760</name>
</gene>
<evidence type="ECO:0008006" key="4">
    <source>
        <dbReference type="Google" id="ProtNLM"/>
    </source>
</evidence>
<sequence length="103" mass="11250">MKAITCALAALSMMLASGSAMAAEPNGRTVEIELDGVDLTDPVQMERVKKSIRSAMRKVCSNRHTNVPAVLDEEDGCRKLALEDAMRQLEKKQTEQARVLYGG</sequence>
<dbReference type="EMBL" id="BMIO01000002">
    <property type="protein sequence ID" value="GGD36089.1"/>
    <property type="molecule type" value="Genomic_DNA"/>
</dbReference>
<evidence type="ECO:0000313" key="2">
    <source>
        <dbReference type="EMBL" id="GGD36089.1"/>
    </source>
</evidence>